<evidence type="ECO:0000313" key="3">
    <source>
        <dbReference type="Proteomes" id="UP001066276"/>
    </source>
</evidence>
<accession>A0AAV7P679</accession>
<keyword evidence="3" id="KW-1185">Reference proteome</keyword>
<feature type="region of interest" description="Disordered" evidence="1">
    <location>
        <begin position="23"/>
        <end position="43"/>
    </location>
</feature>
<sequence>MWESDMIEGGTLPPLLTIKKSKTAISREEKGADAQDEPSTGSASDYFLEDFLFFRPPPYNVVQSDDNGDGEKKQVAVMVLLTLP</sequence>
<dbReference type="AlphaFoldDB" id="A0AAV7P679"/>
<reference evidence="2" key="1">
    <citation type="journal article" date="2022" name="bioRxiv">
        <title>Sequencing and chromosome-scale assembly of the giantPleurodeles waltlgenome.</title>
        <authorList>
            <person name="Brown T."/>
            <person name="Elewa A."/>
            <person name="Iarovenko S."/>
            <person name="Subramanian E."/>
            <person name="Araus A.J."/>
            <person name="Petzold A."/>
            <person name="Susuki M."/>
            <person name="Suzuki K.-i.T."/>
            <person name="Hayashi T."/>
            <person name="Toyoda A."/>
            <person name="Oliveira C."/>
            <person name="Osipova E."/>
            <person name="Leigh N.D."/>
            <person name="Simon A."/>
            <person name="Yun M.H."/>
        </authorList>
    </citation>
    <scope>NUCLEOTIDE SEQUENCE</scope>
    <source>
        <strain evidence="2">20211129_DDA</strain>
        <tissue evidence="2">Liver</tissue>
    </source>
</reference>
<protein>
    <submittedName>
        <fullName evidence="2">Uncharacterized protein</fullName>
    </submittedName>
</protein>
<comment type="caution">
    <text evidence="2">The sequence shown here is derived from an EMBL/GenBank/DDBJ whole genome shotgun (WGS) entry which is preliminary data.</text>
</comment>
<evidence type="ECO:0000313" key="2">
    <source>
        <dbReference type="EMBL" id="KAJ1123762.1"/>
    </source>
</evidence>
<name>A0AAV7P679_PLEWA</name>
<gene>
    <name evidence="2" type="ORF">NDU88_002229</name>
</gene>
<evidence type="ECO:0000256" key="1">
    <source>
        <dbReference type="SAM" id="MobiDB-lite"/>
    </source>
</evidence>
<dbReference type="Proteomes" id="UP001066276">
    <property type="component" value="Chromosome 7"/>
</dbReference>
<dbReference type="EMBL" id="JANPWB010000011">
    <property type="protein sequence ID" value="KAJ1123762.1"/>
    <property type="molecule type" value="Genomic_DNA"/>
</dbReference>
<organism evidence="2 3">
    <name type="scientific">Pleurodeles waltl</name>
    <name type="common">Iberian ribbed newt</name>
    <dbReference type="NCBI Taxonomy" id="8319"/>
    <lineage>
        <taxon>Eukaryota</taxon>
        <taxon>Metazoa</taxon>
        <taxon>Chordata</taxon>
        <taxon>Craniata</taxon>
        <taxon>Vertebrata</taxon>
        <taxon>Euteleostomi</taxon>
        <taxon>Amphibia</taxon>
        <taxon>Batrachia</taxon>
        <taxon>Caudata</taxon>
        <taxon>Salamandroidea</taxon>
        <taxon>Salamandridae</taxon>
        <taxon>Pleurodelinae</taxon>
        <taxon>Pleurodeles</taxon>
    </lineage>
</organism>
<proteinExistence type="predicted"/>